<dbReference type="CDD" id="cd11068">
    <property type="entry name" value="CYP120A1"/>
    <property type="match status" value="1"/>
</dbReference>
<keyword evidence="9 14" id="KW-0521">NADP</keyword>
<dbReference type="EC" id="1.6.2.4" evidence="14"/>
<evidence type="ECO:0000256" key="14">
    <source>
        <dbReference type="PIRNR" id="PIRNR000209"/>
    </source>
</evidence>
<evidence type="ECO:0000256" key="10">
    <source>
        <dbReference type="ARBA" id="ARBA00022982"/>
    </source>
</evidence>
<dbReference type="SUPFAM" id="SSF52218">
    <property type="entry name" value="Flavoproteins"/>
    <property type="match status" value="1"/>
</dbReference>
<dbReference type="FunFam" id="1.10.630.10:FF:000040">
    <property type="entry name" value="Bifunctional cytochrome P450/NADPH--P450 reductase"/>
    <property type="match status" value="1"/>
</dbReference>
<dbReference type="InterPro" id="IPR001433">
    <property type="entry name" value="OxRdtase_FAD/NAD-bd"/>
</dbReference>
<keyword evidence="7 14" id="KW-0479">Metal-binding</keyword>
<evidence type="ECO:0000256" key="8">
    <source>
        <dbReference type="ARBA" id="ARBA00022827"/>
    </source>
</evidence>
<evidence type="ECO:0000256" key="1">
    <source>
        <dbReference type="ARBA" id="ARBA00001971"/>
    </source>
</evidence>
<dbReference type="GO" id="GO:0010181">
    <property type="term" value="F:FMN binding"/>
    <property type="evidence" value="ECO:0007669"/>
    <property type="project" value="UniProtKB-UniRule"/>
</dbReference>
<dbReference type="PANTHER" id="PTHR19384:SF127">
    <property type="entry name" value="BIFUNCTIONAL CYTOCHROME P450_NADPH--P450 REDUCTASE"/>
    <property type="match status" value="1"/>
</dbReference>
<evidence type="ECO:0000256" key="11">
    <source>
        <dbReference type="ARBA" id="ARBA00023002"/>
    </source>
</evidence>
<proteinExistence type="inferred from homology"/>
<dbReference type="PIRSF" id="PIRSF000209">
    <property type="entry name" value="Bifunctional_P450_P450R"/>
    <property type="match status" value="1"/>
</dbReference>
<evidence type="ECO:0000256" key="2">
    <source>
        <dbReference type="ARBA" id="ARBA00010018"/>
    </source>
</evidence>
<keyword evidence="6 14" id="KW-0288">FMN</keyword>
<dbReference type="PANTHER" id="PTHR19384">
    <property type="entry name" value="NITRIC OXIDE SYNTHASE-RELATED"/>
    <property type="match status" value="1"/>
</dbReference>
<dbReference type="OrthoDB" id="3773072at2759"/>
<keyword evidence="8 14" id="KW-0274">FAD</keyword>
<dbReference type="Gene3D" id="2.40.30.10">
    <property type="entry name" value="Translation factors"/>
    <property type="match status" value="1"/>
</dbReference>
<dbReference type="GO" id="GO:0020037">
    <property type="term" value="F:heme binding"/>
    <property type="evidence" value="ECO:0007669"/>
    <property type="project" value="UniProtKB-UniRule"/>
</dbReference>
<dbReference type="PRINTS" id="PR00463">
    <property type="entry name" value="EP450I"/>
</dbReference>
<dbReference type="PRINTS" id="PR00385">
    <property type="entry name" value="P450"/>
</dbReference>
<keyword evidence="13 14" id="KW-0503">Monooxygenase</keyword>
<dbReference type="GO" id="GO:0050660">
    <property type="term" value="F:flavin adenine dinucleotide binding"/>
    <property type="evidence" value="ECO:0007669"/>
    <property type="project" value="TreeGrafter"/>
</dbReference>
<dbReference type="InterPro" id="IPR023173">
    <property type="entry name" value="NADPH_Cyt_P450_Rdtase_alpha"/>
</dbReference>
<dbReference type="EMBL" id="MU006260">
    <property type="protein sequence ID" value="KAF2818126.1"/>
    <property type="molecule type" value="Genomic_DNA"/>
</dbReference>
<dbReference type="GO" id="GO:0003958">
    <property type="term" value="F:NADPH-hemoprotein reductase activity"/>
    <property type="evidence" value="ECO:0007669"/>
    <property type="project" value="UniProtKB-UniRule"/>
</dbReference>
<name>A0A6A6ZAS1_9PLEO</name>
<dbReference type="Gene3D" id="1.10.630.10">
    <property type="entry name" value="Cytochrome P450"/>
    <property type="match status" value="1"/>
</dbReference>
<keyword evidence="3 14" id="KW-0813">Transport</keyword>
<dbReference type="Gene3D" id="1.20.990.10">
    <property type="entry name" value="NADPH-cytochrome p450 Reductase, Chain A, domain 3"/>
    <property type="match status" value="1"/>
</dbReference>
<evidence type="ECO:0000256" key="6">
    <source>
        <dbReference type="ARBA" id="ARBA00022643"/>
    </source>
</evidence>
<keyword evidence="19" id="KW-1185">Reference proteome</keyword>
<dbReference type="InterPro" id="IPR003097">
    <property type="entry name" value="CysJ-like_FAD-binding"/>
</dbReference>
<dbReference type="Pfam" id="PF00258">
    <property type="entry name" value="Flavodoxin_1"/>
    <property type="match status" value="1"/>
</dbReference>
<dbReference type="InterPro" id="IPR002401">
    <property type="entry name" value="Cyt_P450_E_grp-I"/>
</dbReference>
<keyword evidence="11 14" id="KW-0560">Oxidoreductase</keyword>
<evidence type="ECO:0000313" key="19">
    <source>
        <dbReference type="Proteomes" id="UP000799424"/>
    </source>
</evidence>
<feature type="domain" description="FAD-binding FR-type" evidence="17">
    <location>
        <begin position="652"/>
        <end position="880"/>
    </location>
</feature>
<evidence type="ECO:0000256" key="12">
    <source>
        <dbReference type="ARBA" id="ARBA00023004"/>
    </source>
</evidence>
<dbReference type="GO" id="GO:0070330">
    <property type="term" value="F:aromatase activity"/>
    <property type="evidence" value="ECO:0007669"/>
    <property type="project" value="UniProtKB-UniRule"/>
</dbReference>
<dbReference type="Pfam" id="PF00175">
    <property type="entry name" value="NAD_binding_1"/>
    <property type="match status" value="1"/>
</dbReference>
<dbReference type="Pfam" id="PF00667">
    <property type="entry name" value="FAD_binding_1"/>
    <property type="match status" value="1"/>
</dbReference>
<dbReference type="PROSITE" id="PS50902">
    <property type="entry name" value="FLAVODOXIN_LIKE"/>
    <property type="match status" value="1"/>
</dbReference>
<gene>
    <name evidence="18" type="ORF">CC86DRAFT_399392</name>
</gene>
<dbReference type="InterPro" id="IPR029039">
    <property type="entry name" value="Flavoprotein-like_sf"/>
</dbReference>
<evidence type="ECO:0000259" key="17">
    <source>
        <dbReference type="PROSITE" id="PS51384"/>
    </source>
</evidence>
<dbReference type="Gene3D" id="3.40.50.360">
    <property type="match status" value="1"/>
</dbReference>
<comment type="cofactor">
    <cofactor evidence="14">
        <name>FAD</name>
        <dbReference type="ChEBI" id="CHEBI:57692"/>
    </cofactor>
    <cofactor evidence="14">
        <name>FMN</name>
        <dbReference type="ChEBI" id="CHEBI:58210"/>
    </cofactor>
</comment>
<dbReference type="SUPFAM" id="SSF48264">
    <property type="entry name" value="Cytochrome P450"/>
    <property type="match status" value="1"/>
</dbReference>
<evidence type="ECO:0000256" key="3">
    <source>
        <dbReference type="ARBA" id="ARBA00022448"/>
    </source>
</evidence>
<comment type="catalytic activity">
    <reaction evidence="14">
        <text>2 oxidized [cytochrome P450] + NADPH = 2 reduced [cytochrome P450] + NADP(+) + H(+)</text>
        <dbReference type="Rhea" id="RHEA:24040"/>
        <dbReference type="Rhea" id="RHEA-COMP:14627"/>
        <dbReference type="Rhea" id="RHEA-COMP:14628"/>
        <dbReference type="ChEBI" id="CHEBI:15378"/>
        <dbReference type="ChEBI" id="CHEBI:55376"/>
        <dbReference type="ChEBI" id="CHEBI:57783"/>
        <dbReference type="ChEBI" id="CHEBI:58349"/>
        <dbReference type="ChEBI" id="CHEBI:60344"/>
        <dbReference type="EC" id="1.6.2.4"/>
    </reaction>
</comment>
<dbReference type="InterPro" id="IPR001128">
    <property type="entry name" value="Cyt_P450"/>
</dbReference>
<comment type="cofactor">
    <cofactor evidence="1 14 15">
        <name>heme</name>
        <dbReference type="ChEBI" id="CHEBI:30413"/>
    </cofactor>
</comment>
<keyword evidence="12 14" id="KW-0408">Iron</keyword>
<evidence type="ECO:0000313" key="18">
    <source>
        <dbReference type="EMBL" id="KAF2818126.1"/>
    </source>
</evidence>
<dbReference type="SUPFAM" id="SSF63380">
    <property type="entry name" value="Riboflavin synthase domain-like"/>
    <property type="match status" value="1"/>
</dbReference>
<organism evidence="18 19">
    <name type="scientific">Ophiobolus disseminans</name>
    <dbReference type="NCBI Taxonomy" id="1469910"/>
    <lineage>
        <taxon>Eukaryota</taxon>
        <taxon>Fungi</taxon>
        <taxon>Dikarya</taxon>
        <taxon>Ascomycota</taxon>
        <taxon>Pezizomycotina</taxon>
        <taxon>Dothideomycetes</taxon>
        <taxon>Pleosporomycetidae</taxon>
        <taxon>Pleosporales</taxon>
        <taxon>Pleosporineae</taxon>
        <taxon>Phaeosphaeriaceae</taxon>
        <taxon>Ophiobolus</taxon>
    </lineage>
</organism>
<dbReference type="InterPro" id="IPR036396">
    <property type="entry name" value="Cyt_P450_sf"/>
</dbReference>
<evidence type="ECO:0000256" key="5">
    <source>
        <dbReference type="ARBA" id="ARBA00022630"/>
    </source>
</evidence>
<dbReference type="GO" id="GO:0005506">
    <property type="term" value="F:iron ion binding"/>
    <property type="evidence" value="ECO:0007669"/>
    <property type="project" value="UniProtKB-UniRule"/>
</dbReference>
<evidence type="ECO:0000256" key="9">
    <source>
        <dbReference type="ARBA" id="ARBA00022857"/>
    </source>
</evidence>
<comment type="catalytic activity">
    <reaction evidence="14">
        <text>an organic molecule + reduced [NADPH--hemoprotein reductase] + O2 = an alcohol + oxidized [NADPH--hemoprotein reductase] + H2O + H(+)</text>
        <dbReference type="Rhea" id="RHEA:17149"/>
        <dbReference type="Rhea" id="RHEA-COMP:11964"/>
        <dbReference type="Rhea" id="RHEA-COMP:11965"/>
        <dbReference type="ChEBI" id="CHEBI:15377"/>
        <dbReference type="ChEBI" id="CHEBI:15378"/>
        <dbReference type="ChEBI" id="CHEBI:15379"/>
        <dbReference type="ChEBI" id="CHEBI:30879"/>
        <dbReference type="ChEBI" id="CHEBI:57618"/>
        <dbReference type="ChEBI" id="CHEBI:58210"/>
        <dbReference type="ChEBI" id="CHEBI:142491"/>
        <dbReference type="EC" id="1.14.14.1"/>
    </reaction>
</comment>
<feature type="domain" description="Flavodoxin-like" evidence="16">
    <location>
        <begin position="492"/>
        <end position="623"/>
    </location>
</feature>
<dbReference type="SUPFAM" id="SSF52343">
    <property type="entry name" value="Ferredoxin reductase-like, C-terminal NADP-linked domain"/>
    <property type="match status" value="1"/>
</dbReference>
<dbReference type="PROSITE" id="PS51384">
    <property type="entry name" value="FAD_FR"/>
    <property type="match status" value="1"/>
</dbReference>
<dbReference type="InterPro" id="IPR008254">
    <property type="entry name" value="Flavodoxin/NO_synth"/>
</dbReference>
<comment type="similarity">
    <text evidence="2 14">In the N-terminal section; belongs to the cytochrome P450 family.</text>
</comment>
<reference evidence="18" key="1">
    <citation type="journal article" date="2020" name="Stud. Mycol.">
        <title>101 Dothideomycetes genomes: a test case for predicting lifestyles and emergence of pathogens.</title>
        <authorList>
            <person name="Haridas S."/>
            <person name="Albert R."/>
            <person name="Binder M."/>
            <person name="Bloem J."/>
            <person name="Labutti K."/>
            <person name="Salamov A."/>
            <person name="Andreopoulos B."/>
            <person name="Baker S."/>
            <person name="Barry K."/>
            <person name="Bills G."/>
            <person name="Bluhm B."/>
            <person name="Cannon C."/>
            <person name="Castanera R."/>
            <person name="Culley D."/>
            <person name="Daum C."/>
            <person name="Ezra D."/>
            <person name="Gonzalez J."/>
            <person name="Henrissat B."/>
            <person name="Kuo A."/>
            <person name="Liang C."/>
            <person name="Lipzen A."/>
            <person name="Lutzoni F."/>
            <person name="Magnuson J."/>
            <person name="Mondo S."/>
            <person name="Nolan M."/>
            <person name="Ohm R."/>
            <person name="Pangilinan J."/>
            <person name="Park H.-J."/>
            <person name="Ramirez L."/>
            <person name="Alfaro M."/>
            <person name="Sun H."/>
            <person name="Tritt A."/>
            <person name="Yoshinaga Y."/>
            <person name="Zwiers L.-H."/>
            <person name="Turgeon B."/>
            <person name="Goodwin S."/>
            <person name="Spatafora J."/>
            <person name="Crous P."/>
            <person name="Grigoriev I."/>
        </authorList>
    </citation>
    <scope>NUCLEOTIDE SEQUENCE</scope>
    <source>
        <strain evidence="18">CBS 113818</strain>
    </source>
</reference>
<dbReference type="InterPro" id="IPR023206">
    <property type="entry name" value="Bifunctional_P450_P450_red"/>
</dbReference>
<dbReference type="AlphaFoldDB" id="A0A6A6ZAS1"/>
<evidence type="ECO:0000256" key="15">
    <source>
        <dbReference type="PIRSR" id="PIRSR000209-1"/>
    </source>
</evidence>
<dbReference type="Proteomes" id="UP000799424">
    <property type="component" value="Unassembled WGS sequence"/>
</dbReference>
<keyword evidence="10 14" id="KW-0249">Electron transport</keyword>
<protein>
    <recommendedName>
        <fullName evidence="14">Bifunctional cytochrome P450/NADPH--P450 reductase</fullName>
    </recommendedName>
    <domain>
        <recommendedName>
            <fullName evidence="14">Cytochrome P450</fullName>
            <ecNumber evidence="14">1.14.14.1</ecNumber>
        </recommendedName>
    </domain>
    <domain>
        <recommendedName>
            <fullName evidence="14">NADPH--cytochrome P450 reductase</fullName>
            <ecNumber evidence="14">1.6.2.4</ecNumber>
        </recommendedName>
    </domain>
</protein>
<dbReference type="InterPro" id="IPR017972">
    <property type="entry name" value="Cyt_P450_CS"/>
</dbReference>
<accession>A0A6A6ZAS1</accession>
<sequence length="1022" mass="112856">MLDAAIPGPPGHWLIGNLRDIDVDNTMESMCRLTRIHGPIWKFYLGAEERIVVGSQVLMDEVCDESRFTKVIAAVLKQARNGVHDGLGTAHGLEETNWGIAHRILAPHFASIAVENTFDDMHDIATQLMLKWTRYGPTHDIHVTDDFTRLTLDAIALSTMGYRFNSFYQESMHPFINALATFLNTNAERAKRSSVLQPICMLENYRYWGSIEELRKISYAIISERKLQPSDRKDMLNTMLHGIDPETRDQMTEESVVNNMITFLFAGHETTSGLLSFTFYYILSNPAAYTRARQEVDDVVGDAVITAVHLARLPYLSAVLRESLRLSPTVPAIVLAAKEDTTLGGKYRVKAKAPIVALLAAVHRDRRVYGSDADAFRPERMLDEEFNQRNQEFPNCWKPFGNGMRGCIGRFFAQQQALLVAAMILQSFDLSLSDPSYRLRTKQMLTVKPDGFRMRARPRHYVSLAKLPCSAVTNCTESAPGIGRDESPKPAIDIYYGSNAGTCKLLANQLAEHTADYGYAVGTVNTLDGATEVLSTRNPIVLITASYNGQPASNAADNELSGVTFAVFGCGHRDWAKTFFKVPTYLNEALEKRGGTRLAILGTSDIAAGKVQSDFSAWETRIFWPAMRTRYGVGASALQVEVCAPGTSTLRRGFRQARVFANTTLAGPELSVRKHLEVTLPPALSYRTGDCLKILPQNSTSAVQRALNKFGLSQDSVLTITSNTTTTLPVNTPMRAAEVLRAYVELGQPASECDIRTLLDAAHDENSRSQLSRLANDAREDGTIVRRPSVLDLLELFPTIRISSSAFLAMQQPMRVRHYCISSSPLWNPTHVTVTYSVVGRPPAQGSEITGTASAYLTSLAATDEIFVSIEEGAQGFRLPEAVDDVPLIMIAAGIGLAPFRGFVQERAAQIAAGRVLATALLFYGCRSPDDDLYSESFERWEQLGALSVRRAYSHASEQSQGCRHVQDRVYHDRADFMKLFAAGARVSVCVPKCAVADVRRALVGIIEEGFRCLSLQLTSSQ</sequence>
<dbReference type="InterPro" id="IPR039261">
    <property type="entry name" value="FNR_nucleotide-bd"/>
</dbReference>
<dbReference type="Pfam" id="PF00067">
    <property type="entry name" value="p450"/>
    <property type="match status" value="1"/>
</dbReference>
<dbReference type="Gene3D" id="3.40.50.80">
    <property type="entry name" value="Nucleotide-binding domain of ferredoxin-NADP reductase (FNR) module"/>
    <property type="match status" value="1"/>
</dbReference>
<evidence type="ECO:0000256" key="4">
    <source>
        <dbReference type="ARBA" id="ARBA00022617"/>
    </source>
</evidence>
<dbReference type="InterPro" id="IPR017938">
    <property type="entry name" value="Riboflavin_synthase-like_b-brl"/>
</dbReference>
<dbReference type="PROSITE" id="PS00086">
    <property type="entry name" value="CYTOCHROME_P450"/>
    <property type="match status" value="1"/>
</dbReference>
<keyword evidence="5 14" id="KW-0285">Flavoprotein</keyword>
<keyword evidence="4 14" id="KW-0349">Heme</keyword>
<evidence type="ECO:0000259" key="16">
    <source>
        <dbReference type="PROSITE" id="PS50902"/>
    </source>
</evidence>
<dbReference type="GO" id="GO:0005829">
    <property type="term" value="C:cytosol"/>
    <property type="evidence" value="ECO:0007669"/>
    <property type="project" value="TreeGrafter"/>
</dbReference>
<evidence type="ECO:0000256" key="13">
    <source>
        <dbReference type="ARBA" id="ARBA00023033"/>
    </source>
</evidence>
<dbReference type="InterPro" id="IPR017927">
    <property type="entry name" value="FAD-bd_FR_type"/>
</dbReference>
<feature type="binding site" description="axial binding residue" evidence="15">
    <location>
        <position position="407"/>
    </location>
    <ligand>
        <name>heme</name>
        <dbReference type="ChEBI" id="CHEBI:30413"/>
    </ligand>
    <ligandPart>
        <name>Fe</name>
        <dbReference type="ChEBI" id="CHEBI:18248"/>
    </ligandPart>
</feature>
<evidence type="ECO:0000256" key="7">
    <source>
        <dbReference type="ARBA" id="ARBA00022723"/>
    </source>
</evidence>
<dbReference type="EC" id="1.14.14.1" evidence="14"/>